<dbReference type="PANTHER" id="PTHR13093">
    <property type="entry name" value="ZINC FINGER HIT DOMAIN CONTAINING PROTEIN 1"/>
    <property type="match status" value="1"/>
</dbReference>
<dbReference type="CTD" id="20210412"/>
<evidence type="ECO:0000256" key="4">
    <source>
        <dbReference type="PROSITE-ProRule" id="PRU00453"/>
    </source>
</evidence>
<evidence type="ECO:0000256" key="5">
    <source>
        <dbReference type="SAM" id="MobiDB-lite"/>
    </source>
</evidence>
<keyword evidence="3" id="KW-0862">Zinc</keyword>
<dbReference type="EnsemblMetazoa" id="HelroT186049">
    <property type="protein sequence ID" value="HelroP186049"/>
    <property type="gene ID" value="HelroG186049"/>
</dbReference>
<dbReference type="OMA" id="CIPCGAR"/>
<dbReference type="Pfam" id="PF04438">
    <property type="entry name" value="zf-HIT"/>
    <property type="match status" value="1"/>
</dbReference>
<dbReference type="RefSeq" id="XP_009027974.1">
    <property type="nucleotide sequence ID" value="XM_009029726.1"/>
</dbReference>
<dbReference type="eggNOG" id="KOG3362">
    <property type="taxonomic scope" value="Eukaryota"/>
</dbReference>
<dbReference type="EMBL" id="KB097579">
    <property type="protein sequence ID" value="ESN94005.1"/>
    <property type="molecule type" value="Genomic_DNA"/>
</dbReference>
<evidence type="ECO:0000313" key="7">
    <source>
        <dbReference type="EMBL" id="ESN94005.1"/>
    </source>
</evidence>
<dbReference type="CDD" id="cd21437">
    <property type="entry name" value="zf-HIT_ZNHIT1_like"/>
    <property type="match status" value="1"/>
</dbReference>
<dbReference type="InterPro" id="IPR007529">
    <property type="entry name" value="Znf_HIT"/>
</dbReference>
<sequence length="157" mass="18353">MADKRESGRIKDVQARRVLDDAARRRRQRKALDALEEDNFQEDPHADLKMNKKAPKFEEKKETNQQRGKKRKSKSDFFKIRFRKNFTTLLEEEQATVGRDCLNYLSAAVPPSKLPERKFCSVCGFPSNYTCIQCGLRYCCVKCLSTHQDTRCLKWIA</sequence>
<dbReference type="OrthoDB" id="74807at2759"/>
<feature type="compositionally biased region" description="Basic and acidic residues" evidence="5">
    <location>
        <begin position="42"/>
        <end position="64"/>
    </location>
</feature>
<reference evidence="7 9" key="2">
    <citation type="journal article" date="2013" name="Nature">
        <title>Insights into bilaterian evolution from three spiralian genomes.</title>
        <authorList>
            <person name="Simakov O."/>
            <person name="Marletaz F."/>
            <person name="Cho S.J."/>
            <person name="Edsinger-Gonzales E."/>
            <person name="Havlak P."/>
            <person name="Hellsten U."/>
            <person name="Kuo D.H."/>
            <person name="Larsson T."/>
            <person name="Lv J."/>
            <person name="Arendt D."/>
            <person name="Savage R."/>
            <person name="Osoegawa K."/>
            <person name="de Jong P."/>
            <person name="Grimwood J."/>
            <person name="Chapman J.A."/>
            <person name="Shapiro H."/>
            <person name="Aerts A."/>
            <person name="Otillar R.P."/>
            <person name="Terry A.Y."/>
            <person name="Boore J.L."/>
            <person name="Grigoriev I.V."/>
            <person name="Lindberg D.R."/>
            <person name="Seaver E.C."/>
            <person name="Weisblat D.A."/>
            <person name="Putnam N.H."/>
            <person name="Rokhsar D.S."/>
        </authorList>
    </citation>
    <scope>NUCLEOTIDE SEQUENCE</scope>
</reference>
<dbReference type="GO" id="GO:0031491">
    <property type="term" value="F:nucleosome binding"/>
    <property type="evidence" value="ECO:0000318"/>
    <property type="project" value="GO_Central"/>
</dbReference>
<evidence type="ECO:0000313" key="8">
    <source>
        <dbReference type="EnsemblMetazoa" id="HelroP186049"/>
    </source>
</evidence>
<dbReference type="InParanoid" id="T1FNL5"/>
<dbReference type="Proteomes" id="UP000015101">
    <property type="component" value="Unassembled WGS sequence"/>
</dbReference>
<dbReference type="Gene3D" id="3.30.60.190">
    <property type="match status" value="1"/>
</dbReference>
<accession>T1FNL5</accession>
<dbReference type="FunCoup" id="T1FNL5">
    <property type="interactions" value="823"/>
</dbReference>
<reference evidence="8" key="3">
    <citation type="submission" date="2015-06" db="UniProtKB">
        <authorList>
            <consortium name="EnsemblMetazoa"/>
        </authorList>
    </citation>
    <scope>IDENTIFICATION</scope>
</reference>
<evidence type="ECO:0000313" key="9">
    <source>
        <dbReference type="Proteomes" id="UP000015101"/>
    </source>
</evidence>
<protein>
    <recommendedName>
        <fullName evidence="6">HIT-type domain-containing protein</fullName>
    </recommendedName>
</protein>
<dbReference type="STRING" id="6412.T1FNL5"/>
<dbReference type="KEGG" id="hro:HELRODRAFT_186049"/>
<feature type="domain" description="HIT-type" evidence="6">
    <location>
        <begin position="120"/>
        <end position="152"/>
    </location>
</feature>
<dbReference type="PROSITE" id="PS51083">
    <property type="entry name" value="ZF_HIT"/>
    <property type="match status" value="1"/>
</dbReference>
<keyword evidence="2 4" id="KW-0863">Zinc-finger</keyword>
<dbReference type="EMBL" id="AMQM01007187">
    <property type="status" value="NOT_ANNOTATED_CDS"/>
    <property type="molecule type" value="Genomic_DNA"/>
</dbReference>
<dbReference type="HOGENOM" id="CLU_106918_2_0_1"/>
<dbReference type="GO" id="GO:0006338">
    <property type="term" value="P:chromatin remodeling"/>
    <property type="evidence" value="ECO:0007669"/>
    <property type="project" value="InterPro"/>
</dbReference>
<keyword evidence="9" id="KW-1185">Reference proteome</keyword>
<organism evidence="8 9">
    <name type="scientific">Helobdella robusta</name>
    <name type="common">Californian leech</name>
    <dbReference type="NCBI Taxonomy" id="6412"/>
    <lineage>
        <taxon>Eukaryota</taxon>
        <taxon>Metazoa</taxon>
        <taxon>Spiralia</taxon>
        <taxon>Lophotrochozoa</taxon>
        <taxon>Annelida</taxon>
        <taxon>Clitellata</taxon>
        <taxon>Hirudinea</taxon>
        <taxon>Rhynchobdellida</taxon>
        <taxon>Glossiphoniidae</taxon>
        <taxon>Helobdella</taxon>
    </lineage>
</organism>
<evidence type="ECO:0000256" key="1">
    <source>
        <dbReference type="ARBA" id="ARBA00022723"/>
    </source>
</evidence>
<gene>
    <name evidence="8" type="primary">20210412</name>
    <name evidence="7" type="ORF">HELRODRAFT_186049</name>
</gene>
<dbReference type="InterPro" id="IPR039723">
    <property type="entry name" value="Vps71/ZNHIT1"/>
</dbReference>
<dbReference type="GO" id="GO:0008270">
    <property type="term" value="F:zinc ion binding"/>
    <property type="evidence" value="ECO:0007669"/>
    <property type="project" value="UniProtKB-UniRule"/>
</dbReference>
<proteinExistence type="predicted"/>
<evidence type="ECO:0000259" key="6">
    <source>
        <dbReference type="PROSITE" id="PS51083"/>
    </source>
</evidence>
<name>T1FNL5_HELRO</name>
<dbReference type="GeneID" id="20210412"/>
<dbReference type="AlphaFoldDB" id="T1FNL5"/>
<evidence type="ECO:0000256" key="2">
    <source>
        <dbReference type="ARBA" id="ARBA00022771"/>
    </source>
</evidence>
<dbReference type="SUPFAM" id="SSF144232">
    <property type="entry name" value="HIT/MYND zinc finger-like"/>
    <property type="match status" value="1"/>
</dbReference>
<feature type="compositionally biased region" description="Basic and acidic residues" evidence="5">
    <location>
        <begin position="1"/>
        <end position="23"/>
    </location>
</feature>
<dbReference type="GO" id="GO:0000812">
    <property type="term" value="C:Swr1 complex"/>
    <property type="evidence" value="ECO:0000318"/>
    <property type="project" value="GO_Central"/>
</dbReference>
<reference evidence="9" key="1">
    <citation type="submission" date="2012-12" db="EMBL/GenBank/DDBJ databases">
        <authorList>
            <person name="Hellsten U."/>
            <person name="Grimwood J."/>
            <person name="Chapman J.A."/>
            <person name="Shapiro H."/>
            <person name="Aerts A."/>
            <person name="Otillar R.P."/>
            <person name="Terry A.Y."/>
            <person name="Boore J.L."/>
            <person name="Simakov O."/>
            <person name="Marletaz F."/>
            <person name="Cho S.-J."/>
            <person name="Edsinger-Gonzales E."/>
            <person name="Havlak P."/>
            <person name="Kuo D.-H."/>
            <person name="Larsson T."/>
            <person name="Lv J."/>
            <person name="Arendt D."/>
            <person name="Savage R."/>
            <person name="Osoegawa K."/>
            <person name="de Jong P."/>
            <person name="Lindberg D.R."/>
            <person name="Seaver E.C."/>
            <person name="Weisblat D.A."/>
            <person name="Putnam N.H."/>
            <person name="Grigoriev I.V."/>
            <person name="Rokhsar D.S."/>
        </authorList>
    </citation>
    <scope>NUCLEOTIDE SEQUENCE</scope>
</reference>
<evidence type="ECO:0000256" key="3">
    <source>
        <dbReference type="ARBA" id="ARBA00022833"/>
    </source>
</evidence>
<feature type="region of interest" description="Disordered" evidence="5">
    <location>
        <begin position="1"/>
        <end position="75"/>
    </location>
</feature>
<keyword evidence="1" id="KW-0479">Metal-binding</keyword>